<dbReference type="SUPFAM" id="SSF53067">
    <property type="entry name" value="Actin-like ATPase domain"/>
    <property type="match status" value="1"/>
</dbReference>
<evidence type="ECO:0000256" key="1">
    <source>
        <dbReference type="ARBA" id="ARBA00022679"/>
    </source>
</evidence>
<dbReference type="InterPro" id="IPR017861">
    <property type="entry name" value="KAE1/TsaD"/>
</dbReference>
<dbReference type="Gene3D" id="3.30.420.40">
    <property type="match status" value="2"/>
</dbReference>
<feature type="binding site" evidence="6">
    <location>
        <position position="281"/>
    </location>
    <ligand>
        <name>substrate</name>
    </ligand>
</feature>
<feature type="binding site" evidence="6">
    <location>
        <position position="168"/>
    </location>
    <ligand>
        <name>substrate</name>
    </ligand>
</feature>
<evidence type="ECO:0000256" key="3">
    <source>
        <dbReference type="ARBA" id="ARBA00022723"/>
    </source>
</evidence>
<dbReference type="NCBIfam" id="TIGR00329">
    <property type="entry name" value="gcp_kae1"/>
    <property type="match status" value="1"/>
</dbReference>
<dbReference type="PANTHER" id="PTHR11735">
    <property type="entry name" value="TRNA N6-ADENOSINE THREONYLCARBAMOYLTRANSFERASE"/>
    <property type="match status" value="1"/>
</dbReference>
<sequence length="346" mass="37281">MKILGIETSCDETSAAVVEDGAKVLSNVVASSQEMHVKTGGIVPEVAAREQVKSIIPVTNEALKKANLTKNEIDAIAVTVGPGLVGSLLIGVETAKTLAWIWKKPLIPVNHLYAHIYSVFLDNATPPPLPAVCLIASGGHTDLVLFKSHKDITWIGGTVDDAAGEAFDKVARILDLGYPGGPVISKVAEECRMAISDLRFQNKKETLKLPRPLIQEDNLDFSFSGLKTAVLRAFESKLYPTPEIAYEFQEAVTDCLVQKTIKAAEKFGAKSIIVGGGVAANQRLRFLIGKNAENLCSRTQVQNIQVHFPSLKYCGDNGAMIASAGFFNNKPAKDLFLVDVDPGLHF</sequence>
<dbReference type="PRINTS" id="PR00789">
    <property type="entry name" value="OSIALOPTASE"/>
</dbReference>
<evidence type="ECO:0000256" key="5">
    <source>
        <dbReference type="ARBA" id="ARBA00048117"/>
    </source>
</evidence>
<accession>A0A2H0X9M7</accession>
<comment type="caution">
    <text evidence="8">The sequence shown here is derived from an EMBL/GenBank/DDBJ whole genome shotgun (WGS) entry which is preliminary data.</text>
</comment>
<comment type="similarity">
    <text evidence="6">Belongs to the KAE1 / TsaD family.</text>
</comment>
<dbReference type="Pfam" id="PF00814">
    <property type="entry name" value="TsaD"/>
    <property type="match status" value="1"/>
</dbReference>
<evidence type="ECO:0000313" key="9">
    <source>
        <dbReference type="Proteomes" id="UP000231098"/>
    </source>
</evidence>
<dbReference type="Proteomes" id="UP000231098">
    <property type="component" value="Unassembled WGS sequence"/>
</dbReference>
<feature type="binding site" evidence="6">
    <location>
        <position position="316"/>
    </location>
    <ligand>
        <name>Fe cation</name>
        <dbReference type="ChEBI" id="CHEBI:24875"/>
    </ligand>
</feature>
<comment type="cofactor">
    <cofactor evidence="6">
        <name>Fe(2+)</name>
        <dbReference type="ChEBI" id="CHEBI:29033"/>
    </cofactor>
    <text evidence="6">Binds 1 Fe(2+) ion per subunit.</text>
</comment>
<feature type="binding site" evidence="6">
    <location>
        <begin position="135"/>
        <end position="139"/>
    </location>
    <ligand>
        <name>substrate</name>
    </ligand>
</feature>
<feature type="binding site" evidence="6">
    <location>
        <position position="111"/>
    </location>
    <ligand>
        <name>Fe cation</name>
        <dbReference type="ChEBI" id="CHEBI:24875"/>
    </ligand>
</feature>
<dbReference type="GO" id="GO:0002949">
    <property type="term" value="P:tRNA threonylcarbamoyladenosine modification"/>
    <property type="evidence" value="ECO:0007669"/>
    <property type="project" value="UniProtKB-UniRule"/>
</dbReference>
<dbReference type="EC" id="2.3.1.234" evidence="6"/>
<dbReference type="PANTHER" id="PTHR11735:SF6">
    <property type="entry name" value="TRNA N6-ADENOSINE THREONYLCARBAMOYLTRANSFERASE, MITOCHONDRIAL"/>
    <property type="match status" value="1"/>
</dbReference>
<protein>
    <recommendedName>
        <fullName evidence="6">tRNA N6-adenosine threonylcarbamoyltransferase</fullName>
        <ecNumber evidence="6">2.3.1.234</ecNumber>
    </recommendedName>
    <alternativeName>
        <fullName evidence="6">N6-L-threonylcarbamoyladenine synthase</fullName>
        <shortName evidence="6">t(6)A synthase</shortName>
    </alternativeName>
    <alternativeName>
        <fullName evidence="6">t(6)A37 threonylcarbamoyladenosine biosynthesis protein TsaD</fullName>
    </alternativeName>
    <alternativeName>
        <fullName evidence="6">tRNA threonylcarbamoyladenosine biosynthesis protein TsaD</fullName>
    </alternativeName>
</protein>
<comment type="subcellular location">
    <subcellularLocation>
        <location evidence="6">Cytoplasm</location>
    </subcellularLocation>
</comment>
<keyword evidence="6" id="KW-0963">Cytoplasm</keyword>
<dbReference type="GO" id="GO:0005737">
    <property type="term" value="C:cytoplasm"/>
    <property type="evidence" value="ECO:0007669"/>
    <property type="project" value="UniProtKB-SubCell"/>
</dbReference>
<feature type="binding site" evidence="6">
    <location>
        <position position="181"/>
    </location>
    <ligand>
        <name>substrate</name>
    </ligand>
</feature>
<comment type="function">
    <text evidence="6">Required for the formation of a threonylcarbamoyl group on adenosine at position 37 (t(6)A37) in tRNAs that read codons beginning with adenine. Is involved in the transfer of the threonylcarbamoyl moiety of threonylcarbamoyl-AMP (TC-AMP) to the N6 group of A37, together with TsaE and TsaB. TsaD likely plays a direct catalytic role in this reaction.</text>
</comment>
<dbReference type="GO" id="GO:0061711">
    <property type="term" value="F:tRNA N(6)-L-threonylcarbamoyladenine synthase activity"/>
    <property type="evidence" value="ECO:0007669"/>
    <property type="project" value="UniProtKB-EC"/>
</dbReference>
<evidence type="ECO:0000256" key="4">
    <source>
        <dbReference type="ARBA" id="ARBA00023315"/>
    </source>
</evidence>
<organism evidence="8 9">
    <name type="scientific">candidate division WWE3 bacterium CG08_land_8_20_14_0_20_41_15</name>
    <dbReference type="NCBI Taxonomy" id="1975086"/>
    <lineage>
        <taxon>Bacteria</taxon>
        <taxon>Katanobacteria</taxon>
    </lineage>
</organism>
<evidence type="ECO:0000256" key="6">
    <source>
        <dbReference type="HAMAP-Rule" id="MF_01445"/>
    </source>
</evidence>
<dbReference type="InterPro" id="IPR043129">
    <property type="entry name" value="ATPase_NBD"/>
</dbReference>
<keyword evidence="4 6" id="KW-0012">Acyltransferase</keyword>
<reference evidence="9" key="1">
    <citation type="submission" date="2017-09" db="EMBL/GenBank/DDBJ databases">
        <title>Depth-based differentiation of microbial function through sediment-hosted aquifers and enrichment of novel symbionts in the deep terrestrial subsurface.</title>
        <authorList>
            <person name="Probst A.J."/>
            <person name="Ladd B."/>
            <person name="Jarett J.K."/>
            <person name="Geller-Mcgrath D.E."/>
            <person name="Sieber C.M.K."/>
            <person name="Emerson J.B."/>
            <person name="Anantharaman K."/>
            <person name="Thomas B.C."/>
            <person name="Malmstrom R."/>
            <person name="Stieglmeier M."/>
            <person name="Klingl A."/>
            <person name="Woyke T."/>
            <person name="Ryan C.M."/>
            <person name="Banfield J.F."/>
        </authorList>
    </citation>
    <scope>NUCLEOTIDE SEQUENCE [LARGE SCALE GENOMIC DNA]</scope>
</reference>
<name>A0A2H0X9M7_UNCKA</name>
<feature type="binding site" evidence="6">
    <location>
        <position position="115"/>
    </location>
    <ligand>
        <name>Fe cation</name>
        <dbReference type="ChEBI" id="CHEBI:24875"/>
    </ligand>
</feature>
<dbReference type="CDD" id="cd24133">
    <property type="entry name" value="ASKHA_NBD_TsaD_bac"/>
    <property type="match status" value="1"/>
</dbReference>
<evidence type="ECO:0000256" key="2">
    <source>
        <dbReference type="ARBA" id="ARBA00022694"/>
    </source>
</evidence>
<dbReference type="EMBL" id="PEYV01000035">
    <property type="protein sequence ID" value="PIS21545.1"/>
    <property type="molecule type" value="Genomic_DNA"/>
</dbReference>
<dbReference type="NCBIfam" id="TIGR03723">
    <property type="entry name" value="T6A_TsaD_YgjD"/>
    <property type="match status" value="1"/>
</dbReference>
<gene>
    <name evidence="6 8" type="primary">tsaD</name>
    <name evidence="8" type="ORF">COT51_02255</name>
</gene>
<evidence type="ECO:0000313" key="8">
    <source>
        <dbReference type="EMBL" id="PIS21545.1"/>
    </source>
</evidence>
<keyword evidence="1 6" id="KW-0808">Transferase</keyword>
<dbReference type="InterPro" id="IPR017860">
    <property type="entry name" value="Peptidase_M22_CS"/>
</dbReference>
<dbReference type="InterPro" id="IPR022450">
    <property type="entry name" value="TsaD"/>
</dbReference>
<dbReference type="HAMAP" id="MF_01445">
    <property type="entry name" value="TsaD"/>
    <property type="match status" value="1"/>
</dbReference>
<dbReference type="PROSITE" id="PS01016">
    <property type="entry name" value="GLYCOPROTEASE"/>
    <property type="match status" value="1"/>
</dbReference>
<keyword evidence="3 6" id="KW-0479">Metal-binding</keyword>
<proteinExistence type="inferred from homology"/>
<keyword evidence="6" id="KW-0408">Iron</keyword>
<keyword evidence="2 6" id="KW-0819">tRNA processing</keyword>
<comment type="catalytic activity">
    <reaction evidence="5 6">
        <text>L-threonylcarbamoyladenylate + adenosine(37) in tRNA = N(6)-L-threonylcarbamoyladenosine(37) in tRNA + AMP + H(+)</text>
        <dbReference type="Rhea" id="RHEA:37059"/>
        <dbReference type="Rhea" id="RHEA-COMP:10162"/>
        <dbReference type="Rhea" id="RHEA-COMP:10163"/>
        <dbReference type="ChEBI" id="CHEBI:15378"/>
        <dbReference type="ChEBI" id="CHEBI:73682"/>
        <dbReference type="ChEBI" id="CHEBI:74411"/>
        <dbReference type="ChEBI" id="CHEBI:74418"/>
        <dbReference type="ChEBI" id="CHEBI:456215"/>
        <dbReference type="EC" id="2.3.1.234"/>
    </reaction>
</comment>
<comment type="caution">
    <text evidence="6">Lacks conserved residue(s) required for the propagation of feature annotation.</text>
</comment>
<evidence type="ECO:0000259" key="7">
    <source>
        <dbReference type="Pfam" id="PF00814"/>
    </source>
</evidence>
<dbReference type="FunFam" id="3.30.420.40:FF:000012">
    <property type="entry name" value="tRNA N6-adenosine threonylcarbamoyltransferase"/>
    <property type="match status" value="1"/>
</dbReference>
<dbReference type="InterPro" id="IPR000905">
    <property type="entry name" value="Gcp-like_dom"/>
</dbReference>
<dbReference type="GO" id="GO:0005506">
    <property type="term" value="F:iron ion binding"/>
    <property type="evidence" value="ECO:0007669"/>
    <property type="project" value="UniProtKB-UniRule"/>
</dbReference>
<dbReference type="AlphaFoldDB" id="A0A2H0X9M7"/>
<feature type="domain" description="Gcp-like" evidence="7">
    <location>
        <begin position="23"/>
        <end position="322"/>
    </location>
</feature>